<dbReference type="Gene3D" id="2.40.30.10">
    <property type="entry name" value="Translation factors"/>
    <property type="match status" value="1"/>
</dbReference>
<dbReference type="InterPro" id="IPR001433">
    <property type="entry name" value="OxRdtase_FAD/NAD-bd"/>
</dbReference>
<dbReference type="RefSeq" id="WP_196203483.1">
    <property type="nucleotide sequence ID" value="NZ_JADPUN010000213.1"/>
</dbReference>
<sequence>MARTAIPGRLTKRAGWWVARLVDRREETATACTLVLEVPDWPGHLPGQHVDLRLTAEDGYQAARSYSVSAPADGERIEVTVQRVPDGEVSPYLIEGLSIGDQIEVKGPLGGYFVWRMTDPAPVLLVGGGSGIAPLMAMIRARRAAGSRVPFRLIYSVRTERDIYFADELRRRVREDQGLDVAYVYTREVPEISPAQAHRIGVADVNSHGWPPQLEPTNFVCGPTGFVEAVSDILVALGHEPRRIKTERFGPTGA</sequence>
<dbReference type="Proteomes" id="UP000638560">
    <property type="component" value="Unassembled WGS sequence"/>
</dbReference>
<name>A0ABS0H161_9ACTN</name>
<dbReference type="EMBL" id="JADPUN010000213">
    <property type="protein sequence ID" value="MBF9131948.1"/>
    <property type="molecule type" value="Genomic_DNA"/>
</dbReference>
<comment type="cofactor">
    <cofactor evidence="1">
        <name>FAD</name>
        <dbReference type="ChEBI" id="CHEBI:57692"/>
    </cofactor>
</comment>
<dbReference type="InterPro" id="IPR050415">
    <property type="entry name" value="MRET"/>
</dbReference>
<dbReference type="SUPFAM" id="SSF63380">
    <property type="entry name" value="Riboflavin synthase domain-like"/>
    <property type="match status" value="1"/>
</dbReference>
<dbReference type="CDD" id="cd06217">
    <property type="entry name" value="FNR_iron_sulfur_binding_3"/>
    <property type="match status" value="1"/>
</dbReference>
<organism evidence="5 6">
    <name type="scientific">Plantactinospora alkalitolerans</name>
    <dbReference type="NCBI Taxonomy" id="2789879"/>
    <lineage>
        <taxon>Bacteria</taxon>
        <taxon>Bacillati</taxon>
        <taxon>Actinomycetota</taxon>
        <taxon>Actinomycetes</taxon>
        <taxon>Micromonosporales</taxon>
        <taxon>Micromonosporaceae</taxon>
        <taxon>Plantactinospora</taxon>
    </lineage>
</organism>
<dbReference type="PRINTS" id="PR00371">
    <property type="entry name" value="FPNCR"/>
</dbReference>
<dbReference type="PROSITE" id="PS51384">
    <property type="entry name" value="FAD_FR"/>
    <property type="match status" value="1"/>
</dbReference>
<dbReference type="Gene3D" id="3.40.50.80">
    <property type="entry name" value="Nucleotide-binding domain of ferredoxin-NADP reductase (FNR) module"/>
    <property type="match status" value="1"/>
</dbReference>
<dbReference type="Pfam" id="PF00175">
    <property type="entry name" value="NAD_binding_1"/>
    <property type="match status" value="1"/>
</dbReference>
<dbReference type="PANTHER" id="PTHR47354">
    <property type="entry name" value="NADH OXIDOREDUCTASE HCR"/>
    <property type="match status" value="1"/>
</dbReference>
<evidence type="ECO:0000313" key="5">
    <source>
        <dbReference type="EMBL" id="MBF9131948.1"/>
    </source>
</evidence>
<reference evidence="5 6" key="1">
    <citation type="submission" date="2020-11" db="EMBL/GenBank/DDBJ databases">
        <title>A novel isolate from a Black sea contaminated sediment with potential to produce alkanes: Plantactinospora alkalitolerans sp. nov.</title>
        <authorList>
            <person name="Carro L."/>
            <person name="Veyisoglu A."/>
            <person name="Guven K."/>
            <person name="Schumann P."/>
            <person name="Klenk H.-P."/>
            <person name="Sahin N."/>
        </authorList>
    </citation>
    <scope>NUCLEOTIDE SEQUENCE [LARGE SCALE GENOMIC DNA]</scope>
    <source>
        <strain evidence="5 6">S1510</strain>
    </source>
</reference>
<comment type="caution">
    <text evidence="5">The sequence shown here is derived from an EMBL/GenBank/DDBJ whole genome shotgun (WGS) entry which is preliminary data.</text>
</comment>
<keyword evidence="6" id="KW-1185">Reference proteome</keyword>
<dbReference type="SUPFAM" id="SSF52343">
    <property type="entry name" value="Ferredoxin reductase-like, C-terminal NADP-linked domain"/>
    <property type="match status" value="1"/>
</dbReference>
<dbReference type="Pfam" id="PF00970">
    <property type="entry name" value="FAD_binding_6"/>
    <property type="match status" value="1"/>
</dbReference>
<dbReference type="InterPro" id="IPR039261">
    <property type="entry name" value="FNR_nucleotide-bd"/>
</dbReference>
<keyword evidence="2" id="KW-0479">Metal-binding</keyword>
<accession>A0ABS0H161</accession>
<dbReference type="InterPro" id="IPR017927">
    <property type="entry name" value="FAD-bd_FR_type"/>
</dbReference>
<keyword evidence="2" id="KW-0408">Iron</keyword>
<evidence type="ECO:0000313" key="6">
    <source>
        <dbReference type="Proteomes" id="UP000638560"/>
    </source>
</evidence>
<proteinExistence type="predicted"/>
<feature type="domain" description="FAD-binding FR-type" evidence="4">
    <location>
        <begin position="14"/>
        <end position="115"/>
    </location>
</feature>
<gene>
    <name evidence="5" type="ORF">I0C86_23715</name>
</gene>
<dbReference type="InterPro" id="IPR001709">
    <property type="entry name" value="Flavoprot_Pyr_Nucl_cyt_Rdtase"/>
</dbReference>
<keyword evidence="2" id="KW-0001">2Fe-2S</keyword>
<dbReference type="PANTHER" id="PTHR47354:SF5">
    <property type="entry name" value="PROTEIN RFBI"/>
    <property type="match status" value="1"/>
</dbReference>
<dbReference type="PRINTS" id="PR00410">
    <property type="entry name" value="PHEHYDRXLASE"/>
</dbReference>
<protein>
    <submittedName>
        <fullName evidence="5">Ferredoxin reductase</fullName>
    </submittedName>
</protein>
<evidence type="ECO:0000259" key="4">
    <source>
        <dbReference type="PROSITE" id="PS51384"/>
    </source>
</evidence>
<evidence type="ECO:0000256" key="3">
    <source>
        <dbReference type="ARBA" id="ARBA00023014"/>
    </source>
</evidence>
<evidence type="ECO:0000256" key="2">
    <source>
        <dbReference type="ARBA" id="ARBA00022714"/>
    </source>
</evidence>
<dbReference type="InterPro" id="IPR017938">
    <property type="entry name" value="Riboflavin_synthase-like_b-brl"/>
</dbReference>
<evidence type="ECO:0000256" key="1">
    <source>
        <dbReference type="ARBA" id="ARBA00001974"/>
    </source>
</evidence>
<dbReference type="InterPro" id="IPR008333">
    <property type="entry name" value="Cbr1-like_FAD-bd_dom"/>
</dbReference>
<keyword evidence="3" id="KW-0411">Iron-sulfur</keyword>